<feature type="compositionally biased region" description="Polar residues" evidence="1">
    <location>
        <begin position="44"/>
        <end position="66"/>
    </location>
</feature>
<evidence type="ECO:0000313" key="2">
    <source>
        <dbReference type="EMBL" id="GMG27542.1"/>
    </source>
</evidence>
<protein>
    <submittedName>
        <fullName evidence="2">Unnamed protein product</fullName>
    </submittedName>
</protein>
<organism evidence="2 3">
    <name type="scientific">Ambrosiozyma monospora</name>
    <name type="common">Yeast</name>
    <name type="synonym">Endomycopsis monosporus</name>
    <dbReference type="NCBI Taxonomy" id="43982"/>
    <lineage>
        <taxon>Eukaryota</taxon>
        <taxon>Fungi</taxon>
        <taxon>Dikarya</taxon>
        <taxon>Ascomycota</taxon>
        <taxon>Saccharomycotina</taxon>
        <taxon>Pichiomycetes</taxon>
        <taxon>Pichiales</taxon>
        <taxon>Pichiaceae</taxon>
        <taxon>Ambrosiozyma</taxon>
    </lineage>
</organism>
<feature type="compositionally biased region" description="Acidic residues" evidence="1">
    <location>
        <begin position="74"/>
        <end position="86"/>
    </location>
</feature>
<dbReference type="Proteomes" id="UP001165063">
    <property type="component" value="Unassembled WGS sequence"/>
</dbReference>
<feature type="region of interest" description="Disordered" evidence="1">
    <location>
        <begin position="23"/>
        <end position="142"/>
    </location>
</feature>
<feature type="compositionally biased region" description="Basic and acidic residues" evidence="1">
    <location>
        <begin position="97"/>
        <end position="108"/>
    </location>
</feature>
<accession>A0A9W6YRH5</accession>
<evidence type="ECO:0000313" key="3">
    <source>
        <dbReference type="Proteomes" id="UP001165063"/>
    </source>
</evidence>
<dbReference type="EMBL" id="BSXU01001450">
    <property type="protein sequence ID" value="GMG27542.1"/>
    <property type="molecule type" value="Genomic_DNA"/>
</dbReference>
<reference evidence="2" key="1">
    <citation type="submission" date="2023-04" db="EMBL/GenBank/DDBJ databases">
        <title>Ambrosiozyma monospora NBRC 1965.</title>
        <authorList>
            <person name="Ichikawa N."/>
            <person name="Sato H."/>
            <person name="Tonouchi N."/>
        </authorList>
    </citation>
    <scope>NUCLEOTIDE SEQUENCE</scope>
    <source>
        <strain evidence="2">NBRC 1965</strain>
    </source>
</reference>
<comment type="caution">
    <text evidence="2">The sequence shown here is derived from an EMBL/GenBank/DDBJ whole genome shotgun (WGS) entry which is preliminary data.</text>
</comment>
<keyword evidence="3" id="KW-1185">Reference proteome</keyword>
<evidence type="ECO:0000256" key="1">
    <source>
        <dbReference type="SAM" id="MobiDB-lite"/>
    </source>
</evidence>
<gene>
    <name evidence="2" type="ORF">Amon01_000345100</name>
</gene>
<name>A0A9W6YRH5_AMBMO</name>
<proteinExistence type="predicted"/>
<dbReference type="AlphaFoldDB" id="A0A9W6YRH5"/>
<sequence>MRQRRTTALNEYVDKLNKELPIPLTSFWPSLGDAFTPSKKRKSNFPQPKATPTSPKKTSAPLSNNHFAVLADSGDADSEEPDENANTEDATAPNEHQSTKDESTKDDSTAPDIEDEDMADAVNPHSEKLNDPPIRVRHNNPQLKEILVNRKLKVNGKQ</sequence>